<keyword evidence="2" id="KW-0812">Transmembrane</keyword>
<dbReference type="SMART" id="SM00065">
    <property type="entry name" value="GAF"/>
    <property type="match status" value="1"/>
</dbReference>
<evidence type="ECO:0000256" key="1">
    <source>
        <dbReference type="ARBA" id="ARBA00022801"/>
    </source>
</evidence>
<keyword evidence="2" id="KW-0472">Membrane</keyword>
<evidence type="ECO:0000313" key="6">
    <source>
        <dbReference type="Proteomes" id="UP000624703"/>
    </source>
</evidence>
<dbReference type="PANTHER" id="PTHR43156">
    <property type="entry name" value="STAGE II SPORULATION PROTEIN E-RELATED"/>
    <property type="match status" value="1"/>
</dbReference>
<dbReference type="Gene3D" id="3.30.450.40">
    <property type="match status" value="1"/>
</dbReference>
<protein>
    <submittedName>
        <fullName evidence="5">SpoIIE family protein phosphatase</fullName>
    </submittedName>
</protein>
<dbReference type="SMART" id="SM00331">
    <property type="entry name" value="PP2C_SIG"/>
    <property type="match status" value="1"/>
</dbReference>
<dbReference type="GO" id="GO:0016791">
    <property type="term" value="F:phosphatase activity"/>
    <property type="evidence" value="ECO:0007669"/>
    <property type="project" value="TreeGrafter"/>
</dbReference>
<feature type="domain" description="PPM-type phosphatase" evidence="4">
    <location>
        <begin position="258"/>
        <end position="479"/>
    </location>
</feature>
<keyword evidence="2" id="KW-1133">Transmembrane helix</keyword>
<evidence type="ECO:0000259" key="3">
    <source>
        <dbReference type="SMART" id="SM00065"/>
    </source>
</evidence>
<keyword evidence="6" id="KW-1185">Reference proteome</keyword>
<feature type="transmembrane region" description="Helical" evidence="2">
    <location>
        <begin position="6"/>
        <end position="23"/>
    </location>
</feature>
<dbReference type="InterPro" id="IPR052016">
    <property type="entry name" value="Bact_Sigma-Reg"/>
</dbReference>
<proteinExistence type="predicted"/>
<dbReference type="RefSeq" id="WP_200312582.1">
    <property type="nucleotide sequence ID" value="NZ_JAENIM010000046.1"/>
</dbReference>
<dbReference type="InterPro" id="IPR036457">
    <property type="entry name" value="PPM-type-like_dom_sf"/>
</dbReference>
<name>A0A8J7SL52_9BACT</name>
<dbReference type="Pfam" id="PF13185">
    <property type="entry name" value="GAF_2"/>
    <property type="match status" value="1"/>
</dbReference>
<accession>A0A8J7SL52</accession>
<dbReference type="InterPro" id="IPR003018">
    <property type="entry name" value="GAF"/>
</dbReference>
<dbReference type="EMBL" id="JAENIM010000046">
    <property type="protein sequence ID" value="MBK1792569.1"/>
    <property type="molecule type" value="Genomic_DNA"/>
</dbReference>
<dbReference type="Gene3D" id="3.60.40.10">
    <property type="entry name" value="PPM-type phosphatase domain"/>
    <property type="match status" value="1"/>
</dbReference>
<dbReference type="InterPro" id="IPR001932">
    <property type="entry name" value="PPM-type_phosphatase-like_dom"/>
</dbReference>
<gene>
    <name evidence="5" type="ORF">JIN82_15495</name>
</gene>
<dbReference type="Pfam" id="PF07228">
    <property type="entry name" value="SpoIIE"/>
    <property type="match status" value="1"/>
</dbReference>
<dbReference type="InterPro" id="IPR029016">
    <property type="entry name" value="GAF-like_dom_sf"/>
</dbReference>
<dbReference type="PANTHER" id="PTHR43156:SF2">
    <property type="entry name" value="STAGE II SPORULATION PROTEIN E"/>
    <property type="match status" value="1"/>
</dbReference>
<evidence type="ECO:0000313" key="5">
    <source>
        <dbReference type="EMBL" id="MBK1792569.1"/>
    </source>
</evidence>
<keyword evidence="1" id="KW-0378">Hydrolase</keyword>
<evidence type="ECO:0000259" key="4">
    <source>
        <dbReference type="SMART" id="SM00331"/>
    </source>
</evidence>
<evidence type="ECO:0000256" key="2">
    <source>
        <dbReference type="SAM" id="Phobius"/>
    </source>
</evidence>
<reference evidence="5" key="1">
    <citation type="submission" date="2021-01" db="EMBL/GenBank/DDBJ databases">
        <title>Modified the classification status of verrucomicrobia.</title>
        <authorList>
            <person name="Feng X."/>
        </authorList>
    </citation>
    <scope>NUCLEOTIDE SEQUENCE</scope>
    <source>
        <strain evidence="5">_KCTC 22039</strain>
    </source>
</reference>
<comment type="caution">
    <text evidence="5">The sequence shown here is derived from an EMBL/GenBank/DDBJ whole genome shotgun (WGS) entry which is preliminary data.</text>
</comment>
<dbReference type="AlphaFoldDB" id="A0A8J7SL52"/>
<feature type="domain" description="GAF" evidence="3">
    <location>
        <begin position="63"/>
        <end position="231"/>
    </location>
</feature>
<dbReference type="SUPFAM" id="SSF55781">
    <property type="entry name" value="GAF domain-like"/>
    <property type="match status" value="1"/>
</dbReference>
<sequence length="490" mass="53849">MSNHLYLFFAAGFGLLAITLIILEKTRRNLQRTRSERDKIEGEEKRMLNFLHHLGVAIEEIETTGQLYRKIVDGVAEVLEADGGAMYLLDIDRDVLVPKYISKDCPPLVGLPVEVLKRAEKNDRVIASHVRLAKQSSSGGVLGACLAADECILVEDIKNHPSFRDAFVKYEGNVSALLAPLKHSGRDLGVLAVAKPHSKGAFTYNDRMVFSFVTEQSSFAMGNAMMHAEASQKRKIEAELRTAQEVQRVLLPQSQPQVPGYRISGINLPAQLISGDYFDFFPVAPGYHGVVIADVTGKGVPAGLLMAMCRSVLRSKAGGRYSPTEVLSAANRLLFPDIREDMFISLAYLVLEFNSGRVSLSRAGHDAPLHYKALTEEVVEVKPPGLALGIDEGDVFDRVTSDLEIQLESADCLLLYTDGVCEAEDENGEQFGEERMKQAFMRAAPLGAEEVVSTIRREVESFAGDKPQLDDITLVAIEKRPSSSSVTEEH</sequence>
<organism evidence="5 6">
    <name type="scientific">Persicirhabdus sediminis</name>
    <dbReference type="NCBI Taxonomy" id="454144"/>
    <lineage>
        <taxon>Bacteria</taxon>
        <taxon>Pseudomonadati</taxon>
        <taxon>Verrucomicrobiota</taxon>
        <taxon>Verrucomicrobiia</taxon>
        <taxon>Verrucomicrobiales</taxon>
        <taxon>Verrucomicrobiaceae</taxon>
        <taxon>Persicirhabdus</taxon>
    </lineage>
</organism>
<dbReference type="Proteomes" id="UP000624703">
    <property type="component" value="Unassembled WGS sequence"/>
</dbReference>